<feature type="region of interest" description="Disordered" evidence="5">
    <location>
        <begin position="592"/>
        <end position="614"/>
    </location>
</feature>
<dbReference type="InterPro" id="IPR016167">
    <property type="entry name" value="FAD-bd_PCMH_sub1"/>
</dbReference>
<reference evidence="8" key="1">
    <citation type="journal article" date="2019" name="Int. J. Syst. Evol. Microbiol.">
        <title>The Global Catalogue of Microorganisms (GCM) 10K type strain sequencing project: providing services to taxonomists for standard genome sequencing and annotation.</title>
        <authorList>
            <consortium name="The Broad Institute Genomics Platform"/>
            <consortium name="The Broad Institute Genome Sequencing Center for Infectious Disease"/>
            <person name="Wu L."/>
            <person name="Ma J."/>
        </authorList>
    </citation>
    <scope>NUCLEOTIDE SEQUENCE [LARGE SCALE GENOMIC DNA]</scope>
    <source>
        <strain evidence="8">NBRC 108565</strain>
    </source>
</reference>
<dbReference type="PANTHER" id="PTHR11748:SF119">
    <property type="entry name" value="D-2-HYDROXYGLUTARATE DEHYDROGENASE"/>
    <property type="match status" value="1"/>
</dbReference>
<evidence type="ECO:0000256" key="2">
    <source>
        <dbReference type="ARBA" id="ARBA00022630"/>
    </source>
</evidence>
<organism evidence="7 8">
    <name type="scientific">Paraoerskovia sediminicola</name>
    <dbReference type="NCBI Taxonomy" id="1138587"/>
    <lineage>
        <taxon>Bacteria</taxon>
        <taxon>Bacillati</taxon>
        <taxon>Actinomycetota</taxon>
        <taxon>Actinomycetes</taxon>
        <taxon>Micrococcales</taxon>
        <taxon>Cellulomonadaceae</taxon>
        <taxon>Paraoerskovia</taxon>
    </lineage>
</organism>
<evidence type="ECO:0000256" key="3">
    <source>
        <dbReference type="ARBA" id="ARBA00022827"/>
    </source>
</evidence>
<dbReference type="SUPFAM" id="SSF56176">
    <property type="entry name" value="FAD-binding/transporter-associated domain-like"/>
    <property type="match status" value="1"/>
</dbReference>
<dbReference type="PROSITE" id="PS51387">
    <property type="entry name" value="FAD_PCMH"/>
    <property type="match status" value="1"/>
</dbReference>
<dbReference type="InterPro" id="IPR016164">
    <property type="entry name" value="FAD-linked_Oxase-like_C"/>
</dbReference>
<dbReference type="Gene3D" id="3.30.43.10">
    <property type="entry name" value="Uridine Diphospho-n-acetylenolpyruvylglucosamine Reductase, domain 2"/>
    <property type="match status" value="1"/>
</dbReference>
<keyword evidence="8" id="KW-1185">Reference proteome</keyword>
<dbReference type="PANTHER" id="PTHR11748">
    <property type="entry name" value="D-LACTATE DEHYDROGENASE"/>
    <property type="match status" value="1"/>
</dbReference>
<dbReference type="Gene3D" id="3.30.70.2740">
    <property type="match status" value="1"/>
</dbReference>
<name>A0ABN6XCJ0_9CELL</name>
<gene>
    <name evidence="7" type="ORF">GCM10025865_18810</name>
</gene>
<feature type="region of interest" description="Disordered" evidence="5">
    <location>
        <begin position="1"/>
        <end position="35"/>
    </location>
</feature>
<dbReference type="InterPro" id="IPR016169">
    <property type="entry name" value="FAD-bd_PCMH_sub2"/>
</dbReference>
<feature type="domain" description="FAD-binding PCMH-type" evidence="6">
    <location>
        <begin position="73"/>
        <end position="289"/>
    </location>
</feature>
<dbReference type="Pfam" id="PF02913">
    <property type="entry name" value="FAD-oxidase_C"/>
    <property type="match status" value="1"/>
</dbReference>
<dbReference type="Proteomes" id="UP001321475">
    <property type="component" value="Chromosome"/>
</dbReference>
<dbReference type="EMBL" id="AP027729">
    <property type="protein sequence ID" value="BDZ42582.1"/>
    <property type="molecule type" value="Genomic_DNA"/>
</dbReference>
<sequence length="614" mass="64515">MPDLPLQNESVIPTPPVQERVTSRDLAEAEADAERTERAAREAVAVALRTVMSGSVETSARRRAEYSTDASNYRVVPEVVAYPASADELASAAEMVRELGLPLTVRGGGTSTAGNSIGPGVVLDTSRHLDTVLEVDAEAATARVQPGVVMSALQKVAAPHGLRFGPDPSTQNRATLGGMIGNNACGPHAVAYGRTVDNVVSLDVLDGRGRRYVAGAGDPEFPQVPGLAELVRDNLALIRTEFGRFGRQVSGYSLEHLLPENGSDLAKALVGTEGTAVTVLEATVRLVPVPSRPTLVVLGYPDMPTAADDVPALLPLGALAIEGLDARLVDVVRRAKGDAAVPELPAGAGWLMIEVAGATADDAMESAQRIVEASSSTATAVYPAGPEATAMWQIRADGAGLGGRTPAGEQAWPCWEDSAVPPEKLGPYLRDLNALMARYGVDGLMFGHFGDGCIHLRIDVPLEESGSVLRTFVTEAATLVGSYGGSLSGEHGDGRARSELLPLMYSDEAIRLMEQFKALFDPDEVLNPGVVVHPRPVDADLRRPLAHTVLSKAPAGARGQSKVTGHTGFSFAHDHGDLTQAVHRCVGVGKCRADSTAAGGSCARRTSRRRTRRT</sequence>
<dbReference type="InterPro" id="IPR006094">
    <property type="entry name" value="Oxid_FAD_bind_N"/>
</dbReference>
<dbReference type="InterPro" id="IPR016166">
    <property type="entry name" value="FAD-bd_PCMH"/>
</dbReference>
<evidence type="ECO:0000256" key="5">
    <source>
        <dbReference type="SAM" id="MobiDB-lite"/>
    </source>
</evidence>
<dbReference type="Pfam" id="PF01565">
    <property type="entry name" value="FAD_binding_4"/>
    <property type="match status" value="1"/>
</dbReference>
<dbReference type="Gene3D" id="1.10.45.10">
    <property type="entry name" value="Vanillyl-alcohol Oxidase, Chain A, domain 4"/>
    <property type="match status" value="1"/>
</dbReference>
<evidence type="ECO:0000313" key="8">
    <source>
        <dbReference type="Proteomes" id="UP001321475"/>
    </source>
</evidence>
<feature type="compositionally biased region" description="Basic residues" evidence="5">
    <location>
        <begin position="605"/>
        <end position="614"/>
    </location>
</feature>
<keyword evidence="3" id="KW-0274">FAD</keyword>
<keyword evidence="4" id="KW-0560">Oxidoreductase</keyword>
<dbReference type="InterPro" id="IPR004113">
    <property type="entry name" value="FAD-bd_oxidored_4_C"/>
</dbReference>
<comment type="cofactor">
    <cofactor evidence="1">
        <name>FAD</name>
        <dbReference type="ChEBI" id="CHEBI:57692"/>
    </cofactor>
</comment>
<evidence type="ECO:0000313" key="7">
    <source>
        <dbReference type="EMBL" id="BDZ42582.1"/>
    </source>
</evidence>
<evidence type="ECO:0000256" key="4">
    <source>
        <dbReference type="ARBA" id="ARBA00023002"/>
    </source>
</evidence>
<evidence type="ECO:0000259" key="6">
    <source>
        <dbReference type="PROSITE" id="PS51387"/>
    </source>
</evidence>
<dbReference type="InterPro" id="IPR016171">
    <property type="entry name" value="Vanillyl_alc_oxidase_C-sub2"/>
</dbReference>
<dbReference type="Gene3D" id="3.30.465.10">
    <property type="match status" value="1"/>
</dbReference>
<accession>A0ABN6XCJ0</accession>
<evidence type="ECO:0000256" key="1">
    <source>
        <dbReference type="ARBA" id="ARBA00001974"/>
    </source>
</evidence>
<keyword evidence="2" id="KW-0285">Flavoprotein</keyword>
<feature type="compositionally biased region" description="Basic and acidic residues" evidence="5">
    <location>
        <begin position="21"/>
        <end position="35"/>
    </location>
</feature>
<dbReference type="SUPFAM" id="SSF55103">
    <property type="entry name" value="FAD-linked oxidases, C-terminal domain"/>
    <property type="match status" value="1"/>
</dbReference>
<protein>
    <recommendedName>
        <fullName evidence="6">FAD-binding PCMH-type domain-containing protein</fullName>
    </recommendedName>
</protein>
<proteinExistence type="predicted"/>
<dbReference type="InterPro" id="IPR036318">
    <property type="entry name" value="FAD-bd_PCMH-like_sf"/>
</dbReference>